<feature type="transmembrane region" description="Helical" evidence="1">
    <location>
        <begin position="12"/>
        <end position="29"/>
    </location>
</feature>
<dbReference type="SUPFAM" id="SSF53633">
    <property type="entry name" value="Carbamate kinase-like"/>
    <property type="match status" value="1"/>
</dbReference>
<keyword evidence="2" id="KW-1185">Reference proteome</keyword>
<evidence type="ECO:0000313" key="3">
    <source>
        <dbReference type="RefSeq" id="XP_015074871.1"/>
    </source>
</evidence>
<evidence type="ECO:0000256" key="1">
    <source>
        <dbReference type="SAM" id="Phobius"/>
    </source>
</evidence>
<keyword evidence="1" id="KW-0472">Membrane</keyword>
<name>A0ABM1GRK2_SOLPN</name>
<dbReference type="Gene3D" id="3.40.1160.10">
    <property type="entry name" value="Acetylglutamate kinase-like"/>
    <property type="match status" value="1"/>
</dbReference>
<protein>
    <submittedName>
        <fullName evidence="3">Uncharacterized protein LOC107018808</fullName>
    </submittedName>
</protein>
<dbReference type="RefSeq" id="XP_015074871.1">
    <property type="nucleotide sequence ID" value="XM_015219385.2"/>
</dbReference>
<evidence type="ECO:0000313" key="2">
    <source>
        <dbReference type="Proteomes" id="UP000694930"/>
    </source>
</evidence>
<proteinExistence type="predicted"/>
<accession>A0ABM1GRK2</accession>
<keyword evidence="1" id="KW-0812">Transmembrane</keyword>
<feature type="transmembrane region" description="Helical" evidence="1">
    <location>
        <begin position="60"/>
        <end position="77"/>
    </location>
</feature>
<keyword evidence="1" id="KW-1133">Transmembrane helix</keyword>
<organism evidence="2 3">
    <name type="scientific">Solanum pennellii</name>
    <name type="common">Tomato</name>
    <name type="synonym">Lycopersicon pennellii</name>
    <dbReference type="NCBI Taxonomy" id="28526"/>
    <lineage>
        <taxon>Eukaryota</taxon>
        <taxon>Viridiplantae</taxon>
        <taxon>Streptophyta</taxon>
        <taxon>Embryophyta</taxon>
        <taxon>Tracheophyta</taxon>
        <taxon>Spermatophyta</taxon>
        <taxon>Magnoliopsida</taxon>
        <taxon>eudicotyledons</taxon>
        <taxon>Gunneridae</taxon>
        <taxon>Pentapetalae</taxon>
        <taxon>asterids</taxon>
        <taxon>lamiids</taxon>
        <taxon>Solanales</taxon>
        <taxon>Solanaceae</taxon>
        <taxon>Solanoideae</taxon>
        <taxon>Solaneae</taxon>
        <taxon>Solanum</taxon>
        <taxon>Solanum subgen. Lycopersicon</taxon>
    </lineage>
</organism>
<gene>
    <name evidence="3" type="primary">LOC107018808</name>
</gene>
<reference evidence="3" key="2">
    <citation type="submission" date="2025-08" db="UniProtKB">
        <authorList>
            <consortium name="RefSeq"/>
        </authorList>
    </citation>
    <scope>IDENTIFICATION</scope>
</reference>
<dbReference type="Proteomes" id="UP000694930">
    <property type="component" value="Chromosome 5"/>
</dbReference>
<dbReference type="GeneID" id="107018808"/>
<reference evidence="2" key="1">
    <citation type="journal article" date="2014" name="Nat. Genet.">
        <title>The genome of the stress-tolerant wild tomato species Solanum pennellii.</title>
        <authorList>
            <person name="Bolger A."/>
            <person name="Scossa F."/>
            <person name="Bolger M.E."/>
            <person name="Lanz C."/>
            <person name="Maumus F."/>
            <person name="Tohge T."/>
            <person name="Quesneville H."/>
            <person name="Alseekh S."/>
            <person name="Sorensen I."/>
            <person name="Lichtenstein G."/>
            <person name="Fich E.A."/>
            <person name="Conte M."/>
            <person name="Keller H."/>
            <person name="Schneeberger K."/>
            <person name="Schwacke R."/>
            <person name="Ofner I."/>
            <person name="Vrebalov J."/>
            <person name="Xu Y."/>
            <person name="Osorio S."/>
            <person name="Aflitos S.A."/>
            <person name="Schijlen E."/>
            <person name="Jimenez-Gomez J.M."/>
            <person name="Ryngajllo M."/>
            <person name="Kimura S."/>
            <person name="Kumar R."/>
            <person name="Koenig D."/>
            <person name="Headland L.R."/>
            <person name="Maloof J.N."/>
            <person name="Sinha N."/>
            <person name="van Ham R.C."/>
            <person name="Lankhorst R.K."/>
            <person name="Mao L."/>
            <person name="Vogel A."/>
            <person name="Arsova B."/>
            <person name="Panstruga R."/>
            <person name="Fei Z."/>
            <person name="Rose J.K."/>
            <person name="Zamir D."/>
            <person name="Carrari F."/>
            <person name="Giovannoni J.J."/>
            <person name="Weigel D."/>
            <person name="Usadel B."/>
            <person name="Fernie A.R."/>
        </authorList>
    </citation>
    <scope>NUCLEOTIDE SEQUENCE [LARGE SCALE GENOMIC DNA]</scope>
    <source>
        <strain evidence="2">cv. LA0716</strain>
    </source>
</reference>
<dbReference type="InterPro" id="IPR036393">
    <property type="entry name" value="AceGlu_kinase-like_sf"/>
</dbReference>
<sequence length="111" mass="13195">MIYMKVLAENRIFLLIVFISLVALLALELNPDLLVLLSDVEGHYTGPPSDPQSEIIHTNLYFWNAITLSSLLMESYWRKHHPHWAFSLLCMSHDMMHWYRFRSLKCFGWRL</sequence>